<evidence type="ECO:0000313" key="3">
    <source>
        <dbReference type="EMBL" id="TYJ95633.1"/>
    </source>
</evidence>
<dbReference type="PANTHER" id="PTHR37610">
    <property type="entry name" value="CCHC-TYPE DOMAIN-CONTAINING PROTEIN"/>
    <property type="match status" value="1"/>
</dbReference>
<dbReference type="AlphaFoldDB" id="A0A5D3B8L9"/>
<evidence type="ECO:0000313" key="5">
    <source>
        <dbReference type="Proteomes" id="UP000321947"/>
    </source>
</evidence>
<gene>
    <name evidence="3" type="ORF">E5676_scaffold104G00550</name>
    <name evidence="2" type="ORF">E6C27_scaffold261G001080</name>
</gene>
<sequence length="246" mass="27788">MWPRGPVQLMLSLRSISKIQKRQEKNITLTSRQRATEESKVNLIHRSVAFITIDSIELCIFVGVNCIDIPTNESDLPMQLHRGEKLNGSNYFSWSQSVKMILEERHRFGLPTGEIPCPPLRDSQERFWIGEDSLIWAMLINNMEPQIGKPLLYATTGGKKCPPNDKQNSRRAYVSESVGTSQPSSHTGKRNNLSPSTLGVVAQSSMLQLLSLISVDGKNRWIFFSGATYHLTGLELGEDDWHYPTM</sequence>
<organism evidence="3 5">
    <name type="scientific">Cucumis melo var. makuwa</name>
    <name type="common">Oriental melon</name>
    <dbReference type="NCBI Taxonomy" id="1194695"/>
    <lineage>
        <taxon>Eukaryota</taxon>
        <taxon>Viridiplantae</taxon>
        <taxon>Streptophyta</taxon>
        <taxon>Embryophyta</taxon>
        <taxon>Tracheophyta</taxon>
        <taxon>Spermatophyta</taxon>
        <taxon>Magnoliopsida</taxon>
        <taxon>eudicotyledons</taxon>
        <taxon>Gunneridae</taxon>
        <taxon>Pentapetalae</taxon>
        <taxon>rosids</taxon>
        <taxon>fabids</taxon>
        <taxon>Cucurbitales</taxon>
        <taxon>Cucurbitaceae</taxon>
        <taxon>Benincaseae</taxon>
        <taxon>Cucumis</taxon>
    </lineage>
</organism>
<dbReference type="EMBL" id="SSTD01020124">
    <property type="protein sequence ID" value="TYJ95633.1"/>
    <property type="molecule type" value="Genomic_DNA"/>
</dbReference>
<name>A0A5D3B8L9_CUCMM</name>
<evidence type="ECO:0000313" key="2">
    <source>
        <dbReference type="EMBL" id="KAA0033554.1"/>
    </source>
</evidence>
<dbReference type="Proteomes" id="UP000321947">
    <property type="component" value="Unassembled WGS sequence"/>
</dbReference>
<feature type="compositionally biased region" description="Polar residues" evidence="1">
    <location>
        <begin position="177"/>
        <end position="195"/>
    </location>
</feature>
<evidence type="ECO:0000313" key="4">
    <source>
        <dbReference type="Proteomes" id="UP000321393"/>
    </source>
</evidence>
<accession>A0A5D3B8L9</accession>
<evidence type="ECO:0000256" key="1">
    <source>
        <dbReference type="SAM" id="MobiDB-lite"/>
    </source>
</evidence>
<comment type="caution">
    <text evidence="3">The sequence shown here is derived from an EMBL/GenBank/DDBJ whole genome shotgun (WGS) entry which is preliminary data.</text>
</comment>
<protein>
    <submittedName>
        <fullName evidence="3">UBN2_3 domain-containing protein</fullName>
    </submittedName>
</protein>
<feature type="region of interest" description="Disordered" evidence="1">
    <location>
        <begin position="158"/>
        <end position="195"/>
    </location>
</feature>
<proteinExistence type="predicted"/>
<dbReference type="OrthoDB" id="1737256at2759"/>
<dbReference type="EMBL" id="SSTE01020856">
    <property type="protein sequence ID" value="KAA0033554.1"/>
    <property type="molecule type" value="Genomic_DNA"/>
</dbReference>
<reference evidence="4 5" key="1">
    <citation type="submission" date="2019-08" db="EMBL/GenBank/DDBJ databases">
        <title>Draft genome sequences of two oriental melons (Cucumis melo L. var makuwa).</title>
        <authorList>
            <person name="Kwon S.-Y."/>
        </authorList>
    </citation>
    <scope>NUCLEOTIDE SEQUENCE [LARGE SCALE GENOMIC DNA]</scope>
    <source>
        <strain evidence="5">cv. Chang Bougi</strain>
        <strain evidence="4">cv. SW 3</strain>
        <tissue evidence="3">Leaf</tissue>
    </source>
</reference>
<dbReference type="Proteomes" id="UP000321393">
    <property type="component" value="Unassembled WGS sequence"/>
</dbReference>
<dbReference type="PANTHER" id="PTHR37610:SF40">
    <property type="entry name" value="OS01G0909600 PROTEIN"/>
    <property type="match status" value="1"/>
</dbReference>